<keyword evidence="2" id="KW-0472">Membrane</keyword>
<dbReference type="Proteomes" id="UP001500683">
    <property type="component" value="Unassembled WGS sequence"/>
</dbReference>
<accession>A0ABP7UZH6</accession>
<name>A0ABP7UZH6_9ACTN</name>
<keyword evidence="4" id="KW-1185">Reference proteome</keyword>
<dbReference type="EMBL" id="BAAAZG010000001">
    <property type="protein sequence ID" value="GAA4056201.1"/>
    <property type="molecule type" value="Genomic_DNA"/>
</dbReference>
<evidence type="ECO:0000256" key="2">
    <source>
        <dbReference type="SAM" id="Phobius"/>
    </source>
</evidence>
<feature type="region of interest" description="Disordered" evidence="1">
    <location>
        <begin position="1"/>
        <end position="23"/>
    </location>
</feature>
<protein>
    <submittedName>
        <fullName evidence="3">Uncharacterized protein</fullName>
    </submittedName>
</protein>
<proteinExistence type="predicted"/>
<feature type="compositionally biased region" description="Basic and acidic residues" evidence="1">
    <location>
        <begin position="9"/>
        <end position="21"/>
    </location>
</feature>
<sequence>MRVGRGRGRRDVANGRVRYDPDDPGSVLQADRNAFDKYWLAVVLGVICLVMLYVASRHARRGKRPLPIPAEFAAAAEEDATATWPDVRKGSP</sequence>
<gene>
    <name evidence="3" type="ORF">GCM10022214_04670</name>
</gene>
<keyword evidence="2" id="KW-0812">Transmembrane</keyword>
<evidence type="ECO:0000313" key="4">
    <source>
        <dbReference type="Proteomes" id="UP001500683"/>
    </source>
</evidence>
<evidence type="ECO:0000256" key="1">
    <source>
        <dbReference type="SAM" id="MobiDB-lite"/>
    </source>
</evidence>
<evidence type="ECO:0000313" key="3">
    <source>
        <dbReference type="EMBL" id="GAA4056201.1"/>
    </source>
</evidence>
<comment type="caution">
    <text evidence="3">The sequence shown here is derived from an EMBL/GenBank/DDBJ whole genome shotgun (WGS) entry which is preliminary data.</text>
</comment>
<feature type="transmembrane region" description="Helical" evidence="2">
    <location>
        <begin position="38"/>
        <end position="55"/>
    </location>
</feature>
<organism evidence="3 4">
    <name type="scientific">Actinomadura miaoliensis</name>
    <dbReference type="NCBI Taxonomy" id="430685"/>
    <lineage>
        <taxon>Bacteria</taxon>
        <taxon>Bacillati</taxon>
        <taxon>Actinomycetota</taxon>
        <taxon>Actinomycetes</taxon>
        <taxon>Streptosporangiales</taxon>
        <taxon>Thermomonosporaceae</taxon>
        <taxon>Actinomadura</taxon>
    </lineage>
</organism>
<reference evidence="4" key="1">
    <citation type="journal article" date="2019" name="Int. J. Syst. Evol. Microbiol.">
        <title>The Global Catalogue of Microorganisms (GCM) 10K type strain sequencing project: providing services to taxonomists for standard genome sequencing and annotation.</title>
        <authorList>
            <consortium name="The Broad Institute Genomics Platform"/>
            <consortium name="The Broad Institute Genome Sequencing Center for Infectious Disease"/>
            <person name="Wu L."/>
            <person name="Ma J."/>
        </authorList>
    </citation>
    <scope>NUCLEOTIDE SEQUENCE [LARGE SCALE GENOMIC DNA]</scope>
    <source>
        <strain evidence="4">JCM 16702</strain>
    </source>
</reference>
<keyword evidence="2" id="KW-1133">Transmembrane helix</keyword>